<evidence type="ECO:0000313" key="3">
    <source>
        <dbReference type="Proteomes" id="UP001565927"/>
    </source>
</evidence>
<reference evidence="2 3" key="1">
    <citation type="submission" date="2024-07" db="EMBL/GenBank/DDBJ databases">
        <authorList>
            <person name="Thanompreechachai J."/>
            <person name="Duangmal K."/>
        </authorList>
    </citation>
    <scope>NUCLEOTIDE SEQUENCE [LARGE SCALE GENOMIC DNA]</scope>
    <source>
        <strain evidence="2 3">LSe6-4</strain>
    </source>
</reference>
<accession>A0ABV4H0N0</accession>
<proteinExistence type="predicted"/>
<dbReference type="EMBL" id="JBGFTU010000010">
    <property type="protein sequence ID" value="MEZ0165122.1"/>
    <property type="molecule type" value="Genomic_DNA"/>
</dbReference>
<keyword evidence="1" id="KW-0472">Membrane</keyword>
<feature type="transmembrane region" description="Helical" evidence="1">
    <location>
        <begin position="41"/>
        <end position="60"/>
    </location>
</feature>
<evidence type="ECO:0000313" key="2">
    <source>
        <dbReference type="EMBL" id="MEZ0165122.1"/>
    </source>
</evidence>
<comment type="caution">
    <text evidence="2">The sequence shown here is derived from an EMBL/GenBank/DDBJ whole genome shotgun (WGS) entry which is preliminary data.</text>
</comment>
<keyword evidence="1" id="KW-0812">Transmembrane</keyword>
<name>A0ABV4H0N0_9ACTN</name>
<keyword evidence="1" id="KW-1133">Transmembrane helix</keyword>
<dbReference type="Proteomes" id="UP001565927">
    <property type="component" value="Unassembled WGS sequence"/>
</dbReference>
<dbReference type="RefSeq" id="WP_370441349.1">
    <property type="nucleotide sequence ID" value="NZ_JBGFTU010000010.1"/>
</dbReference>
<sequence length="84" mass="8610">MSRTTPNPSPRRPPAVLAFLLTRARRAAATGRDCGASALEWAVIAAVVVVAASLIGGAVYKIVQDRSRDLQTCATVAVGGSCAT</sequence>
<gene>
    <name evidence="2" type="ORF">AB2L27_10140</name>
</gene>
<keyword evidence="3" id="KW-1185">Reference proteome</keyword>
<evidence type="ECO:0008006" key="4">
    <source>
        <dbReference type="Google" id="ProtNLM"/>
    </source>
</evidence>
<evidence type="ECO:0000256" key="1">
    <source>
        <dbReference type="SAM" id="Phobius"/>
    </source>
</evidence>
<organism evidence="2 3">
    <name type="scientific">Kineococcus halophytocola</name>
    <dbReference type="NCBI Taxonomy" id="3234027"/>
    <lineage>
        <taxon>Bacteria</taxon>
        <taxon>Bacillati</taxon>
        <taxon>Actinomycetota</taxon>
        <taxon>Actinomycetes</taxon>
        <taxon>Kineosporiales</taxon>
        <taxon>Kineosporiaceae</taxon>
        <taxon>Kineococcus</taxon>
    </lineage>
</organism>
<protein>
    <recommendedName>
        <fullName evidence="4">Flp family type IVb pilin</fullName>
    </recommendedName>
</protein>